<dbReference type="EMBL" id="CP081201">
    <property type="protein sequence ID" value="UXZ99033.1"/>
    <property type="molecule type" value="Genomic_DNA"/>
</dbReference>
<keyword evidence="13 14" id="KW-0998">Cell outer membrane</keyword>
<feature type="chain" id="PRO_5046526043" evidence="16">
    <location>
        <begin position="24"/>
        <end position="793"/>
    </location>
</feature>
<evidence type="ECO:0000256" key="12">
    <source>
        <dbReference type="ARBA" id="ARBA00023170"/>
    </source>
</evidence>
<dbReference type="Gene3D" id="2.170.130.10">
    <property type="entry name" value="TonB-dependent receptor, plug domain"/>
    <property type="match status" value="1"/>
</dbReference>
<protein>
    <submittedName>
        <fullName evidence="18">TonB-dependent receptor</fullName>
    </submittedName>
</protein>
<dbReference type="InterPro" id="IPR036942">
    <property type="entry name" value="Beta-barrel_TonB_sf"/>
</dbReference>
<organism evidence="18 19">
    <name type="scientific">Pseudomonas phytophila</name>
    <dbReference type="NCBI Taxonomy" id="2867264"/>
    <lineage>
        <taxon>Bacteria</taxon>
        <taxon>Pseudomonadati</taxon>
        <taxon>Pseudomonadota</taxon>
        <taxon>Gammaproteobacteria</taxon>
        <taxon>Pseudomonadales</taxon>
        <taxon>Pseudomonadaceae</taxon>
        <taxon>Pseudomonas</taxon>
    </lineage>
</organism>
<keyword evidence="11 14" id="KW-0472">Membrane</keyword>
<dbReference type="Pfam" id="PF00593">
    <property type="entry name" value="TonB_dep_Rec_b-barrel"/>
    <property type="match status" value="1"/>
</dbReference>
<comment type="similarity">
    <text evidence="2 14 15">Belongs to the TonB-dependent receptor family.</text>
</comment>
<comment type="subcellular location">
    <subcellularLocation>
        <location evidence="1 14">Cell outer membrane</location>
        <topology evidence="1 14">Multi-pass membrane protein</topology>
    </subcellularLocation>
</comment>
<dbReference type="RefSeq" id="WP_231677701.1">
    <property type="nucleotide sequence ID" value="NZ_CP081201.1"/>
</dbReference>
<dbReference type="Gene3D" id="2.40.170.20">
    <property type="entry name" value="TonB-dependent receptor, beta-barrel domain"/>
    <property type="match status" value="1"/>
</dbReference>
<keyword evidence="9" id="KW-0406">Ion transport</keyword>
<keyword evidence="8" id="KW-0408">Iron</keyword>
<dbReference type="PROSITE" id="PS52016">
    <property type="entry name" value="TONB_DEPENDENT_REC_3"/>
    <property type="match status" value="1"/>
</dbReference>
<evidence type="ECO:0000313" key="19">
    <source>
        <dbReference type="Proteomes" id="UP001063228"/>
    </source>
</evidence>
<dbReference type="Pfam" id="PF07660">
    <property type="entry name" value="STN"/>
    <property type="match status" value="1"/>
</dbReference>
<evidence type="ECO:0000256" key="5">
    <source>
        <dbReference type="ARBA" id="ARBA00022496"/>
    </source>
</evidence>
<evidence type="ECO:0000256" key="16">
    <source>
        <dbReference type="SAM" id="SignalP"/>
    </source>
</evidence>
<keyword evidence="3 14" id="KW-0813">Transport</keyword>
<dbReference type="InterPro" id="IPR000531">
    <property type="entry name" value="Beta-barrel_TonB"/>
</dbReference>
<dbReference type="Pfam" id="PF07715">
    <property type="entry name" value="Plug"/>
    <property type="match status" value="1"/>
</dbReference>
<keyword evidence="4 14" id="KW-1134">Transmembrane beta strand</keyword>
<evidence type="ECO:0000313" key="18">
    <source>
        <dbReference type="EMBL" id="UXZ99033.1"/>
    </source>
</evidence>
<dbReference type="Proteomes" id="UP001063228">
    <property type="component" value="Chromosome"/>
</dbReference>
<proteinExistence type="inferred from homology"/>
<gene>
    <name evidence="18" type="ORF">K3169_14755</name>
</gene>
<dbReference type="InterPro" id="IPR011662">
    <property type="entry name" value="Secretin/TonB_short_N"/>
</dbReference>
<dbReference type="InterPro" id="IPR010105">
    <property type="entry name" value="TonB_sidphr_rcpt"/>
</dbReference>
<evidence type="ECO:0000256" key="14">
    <source>
        <dbReference type="PROSITE-ProRule" id="PRU01360"/>
    </source>
</evidence>
<evidence type="ECO:0000256" key="2">
    <source>
        <dbReference type="ARBA" id="ARBA00009810"/>
    </source>
</evidence>
<dbReference type="InterPro" id="IPR039426">
    <property type="entry name" value="TonB-dep_rcpt-like"/>
</dbReference>
<reference evidence="18" key="1">
    <citation type="submission" date="2021-08" db="EMBL/GenBank/DDBJ databases">
        <title>Complete genome sequence of Pseudomonas phytophila.</title>
        <authorList>
            <person name="Weir B.S."/>
            <person name="Templeton M.D."/>
            <person name="Arshed S."/>
            <person name="Andersen M.T."/>
            <person name="Jayaraman J."/>
        </authorList>
    </citation>
    <scope>NUCLEOTIDE SEQUENCE</scope>
    <source>
        <strain evidence="18">ICMP 23753</strain>
    </source>
</reference>
<evidence type="ECO:0000256" key="7">
    <source>
        <dbReference type="ARBA" id="ARBA00022729"/>
    </source>
</evidence>
<dbReference type="NCBIfam" id="TIGR01783">
    <property type="entry name" value="TonB-siderophor"/>
    <property type="match status" value="1"/>
</dbReference>
<dbReference type="PANTHER" id="PTHR32552:SF68">
    <property type="entry name" value="FERRICHROME OUTER MEMBRANE TRANSPORTER_PHAGE RECEPTOR"/>
    <property type="match status" value="1"/>
</dbReference>
<dbReference type="PANTHER" id="PTHR32552">
    <property type="entry name" value="FERRICHROME IRON RECEPTOR-RELATED"/>
    <property type="match status" value="1"/>
</dbReference>
<sequence>MPRLPALPSLALLIMLPMGNGWAAEASERPGTARYSMSAQPLASALAQFARQNRLQLSFDAALATGKTAPAVNGELSEREALTRLLRDSGLGWSLTEDRTLLLFAQPASGSINLAPSTITSNRYIEHANGPVQGYRATRSATGTKTDTALRDVPQSIQVVSRQVLEDQQVNNLGDALTNVSSVQRGNSHGGSSESFIIRGFKATTYAVDGMLINPLVSRPEALRDLANVERVEVLKGPASVLYGRGNPGGLINLVTRQPSFTPEAEVKAQAGSYDFYRLEANASGPLDEAKTLAGRMTVATQTERGFRDTFRDSKRIYVAPTLRWEPSDVTRVDAGLEYINQTSPFDRGLIPVNGKINMNADRYLHEPWSRDKADKVSVWYRAEHDVNDWLTLRQMTRWDQSHKNRYVVDLRGLEDDNRTLARRATDGDERIKTLDMQFEAIARFATGGLKHTALAGFEYIDGKRNVATDRATLGSIDIFNPVYGARPGPFSFNEETDYQLEAYSFYLQDQIDLSEQWKLIVGARYDDTRQRNTTTVVNPITGLGRVSTPTNLDPSKVSPRLGLVYQPTDWLALYASYSTSFTPQSDTQRNGSPLDPEEGEQYEVGAKFDLIPDRLSATLSVFEITRQNVAATDPTDDNYSVQTGEQRVRGAELDVSGTPLDGWEIIGNVSALDAKVTKDTTIETGNRLDGVPILSGSIWSSYQLQDGPMKGLGFGAGVIAVGERQGDIDNSYDVSGYARIDASVFYDIDENIRVSLKGRNLTDRKYIETAANTDGNYAGAPASFIASVSAKF</sequence>
<evidence type="ECO:0000256" key="11">
    <source>
        <dbReference type="ARBA" id="ARBA00023136"/>
    </source>
</evidence>
<evidence type="ECO:0000256" key="6">
    <source>
        <dbReference type="ARBA" id="ARBA00022692"/>
    </source>
</evidence>
<dbReference type="InterPro" id="IPR012910">
    <property type="entry name" value="Plug_dom"/>
</dbReference>
<feature type="domain" description="Secretin/TonB short N-terminal" evidence="17">
    <location>
        <begin position="55"/>
        <end position="106"/>
    </location>
</feature>
<evidence type="ECO:0000259" key="17">
    <source>
        <dbReference type="SMART" id="SM00965"/>
    </source>
</evidence>
<evidence type="ECO:0000256" key="1">
    <source>
        <dbReference type="ARBA" id="ARBA00004571"/>
    </source>
</evidence>
<evidence type="ECO:0000256" key="15">
    <source>
        <dbReference type="RuleBase" id="RU003357"/>
    </source>
</evidence>
<dbReference type="SMART" id="SM00965">
    <property type="entry name" value="STN"/>
    <property type="match status" value="1"/>
</dbReference>
<feature type="signal peptide" evidence="16">
    <location>
        <begin position="1"/>
        <end position="23"/>
    </location>
</feature>
<dbReference type="Gene3D" id="3.55.50.30">
    <property type="match status" value="1"/>
</dbReference>
<keyword evidence="10 15" id="KW-0798">TonB box</keyword>
<dbReference type="CDD" id="cd01347">
    <property type="entry name" value="ligand_gated_channel"/>
    <property type="match status" value="1"/>
</dbReference>
<evidence type="ECO:0000256" key="3">
    <source>
        <dbReference type="ARBA" id="ARBA00022448"/>
    </source>
</evidence>
<evidence type="ECO:0000256" key="10">
    <source>
        <dbReference type="ARBA" id="ARBA00023077"/>
    </source>
</evidence>
<keyword evidence="19" id="KW-1185">Reference proteome</keyword>
<evidence type="ECO:0000256" key="4">
    <source>
        <dbReference type="ARBA" id="ARBA00022452"/>
    </source>
</evidence>
<evidence type="ECO:0000256" key="13">
    <source>
        <dbReference type="ARBA" id="ARBA00023237"/>
    </source>
</evidence>
<dbReference type="InterPro" id="IPR037066">
    <property type="entry name" value="Plug_dom_sf"/>
</dbReference>
<evidence type="ECO:0000256" key="9">
    <source>
        <dbReference type="ARBA" id="ARBA00023065"/>
    </source>
</evidence>
<keyword evidence="12 18" id="KW-0675">Receptor</keyword>
<dbReference type="SUPFAM" id="SSF56935">
    <property type="entry name" value="Porins"/>
    <property type="match status" value="1"/>
</dbReference>
<evidence type="ECO:0000256" key="8">
    <source>
        <dbReference type="ARBA" id="ARBA00023004"/>
    </source>
</evidence>
<accession>A0ABY6FN69</accession>
<keyword evidence="7 16" id="KW-0732">Signal</keyword>
<keyword evidence="5" id="KW-0410">Iron transport</keyword>
<name>A0ABY6FN69_9PSED</name>
<keyword evidence="6 14" id="KW-0812">Transmembrane</keyword>